<feature type="transmembrane region" description="Helical" evidence="2">
    <location>
        <begin position="386"/>
        <end position="405"/>
    </location>
</feature>
<accession>E6ZGZ9</accession>
<comment type="similarity">
    <text evidence="1">Belongs to the histidine acid phosphatase family.</text>
</comment>
<keyword evidence="2" id="KW-0812">Transmembrane</keyword>
<protein>
    <submittedName>
        <fullName evidence="4">Testicular acid phosphatase homolog</fullName>
    </submittedName>
</protein>
<evidence type="ECO:0000256" key="2">
    <source>
        <dbReference type="SAM" id="Phobius"/>
    </source>
</evidence>
<name>E6ZGZ9_DICLA</name>
<dbReference type="CDD" id="cd07061">
    <property type="entry name" value="HP_HAP_like"/>
    <property type="match status" value="1"/>
</dbReference>
<evidence type="ECO:0000256" key="3">
    <source>
        <dbReference type="SAM" id="SignalP"/>
    </source>
</evidence>
<dbReference type="GO" id="GO:0004725">
    <property type="term" value="F:protein tyrosine phosphatase activity"/>
    <property type="evidence" value="ECO:0007669"/>
    <property type="project" value="TreeGrafter"/>
</dbReference>
<feature type="chain" id="PRO_5003214500" evidence="3">
    <location>
        <begin position="23"/>
        <end position="408"/>
    </location>
</feature>
<dbReference type="PROSITE" id="PS00616">
    <property type="entry name" value="HIS_ACID_PHOSPHAT_1"/>
    <property type="match status" value="1"/>
</dbReference>
<evidence type="ECO:0000313" key="4">
    <source>
        <dbReference type="EMBL" id="CBN81333.1"/>
    </source>
</evidence>
<dbReference type="InterPro" id="IPR000560">
    <property type="entry name" value="His_Pase_clade-2"/>
</dbReference>
<feature type="signal peptide" evidence="3">
    <location>
        <begin position="1"/>
        <end position="22"/>
    </location>
</feature>
<dbReference type="PANTHER" id="PTHR11567:SF145">
    <property type="entry name" value="TESTICULAR ACID PHOSPHATASE"/>
    <property type="match status" value="1"/>
</dbReference>
<dbReference type="PANTHER" id="PTHR11567">
    <property type="entry name" value="ACID PHOSPHATASE-RELATED"/>
    <property type="match status" value="1"/>
</dbReference>
<reference evidence="4" key="2">
    <citation type="journal article" date="2011" name="Genomics">
        <title>Directed sequencing and annotation of three Dicentrarchus labrax L. chromosomes by applying Sanger- and pyrosequencing technologies on pooled DNA of comparatively mapped BAC clones.</title>
        <authorList>
            <person name="Kuhl H."/>
            <person name="Tine M."/>
            <person name="Beck A."/>
            <person name="Timmermann B."/>
            <person name="Kodira C."/>
            <person name="Reinhardt R."/>
        </authorList>
    </citation>
    <scope>NUCLEOTIDE SEQUENCE</scope>
</reference>
<keyword evidence="2" id="KW-0472">Membrane</keyword>
<dbReference type="InterPro" id="IPR050645">
    <property type="entry name" value="Histidine_acid_phosphatase"/>
</dbReference>
<dbReference type="InterPro" id="IPR029033">
    <property type="entry name" value="His_PPase_superfam"/>
</dbReference>
<reference evidence="4" key="1">
    <citation type="journal article" date="2011" name="Comp. Biochem. Physiol. Part D Genomics Proteomics">
        <title>Analysis of single nucleotide polymorphisms in three chromosomes of European sea bass Dicentrarchus labrax.</title>
        <authorList>
            <person name="Kuhl H."/>
            <person name="Tine M."/>
            <person name="Hecht J."/>
            <person name="Knaust F."/>
            <person name="Reinhardt R."/>
        </authorList>
    </citation>
    <scope>NUCLEOTIDE SEQUENCE</scope>
</reference>
<dbReference type="EMBL" id="FQ310507">
    <property type="protein sequence ID" value="CBN81333.1"/>
    <property type="molecule type" value="Genomic_DNA"/>
</dbReference>
<keyword evidence="3" id="KW-0732">Signal</keyword>
<dbReference type="SUPFAM" id="SSF53254">
    <property type="entry name" value="Phosphoglycerate mutase-like"/>
    <property type="match status" value="1"/>
</dbReference>
<proteinExistence type="inferred from homology"/>
<dbReference type="GO" id="GO:0120154">
    <property type="term" value="P:negative regulation of ERBB4 signaling pathway"/>
    <property type="evidence" value="ECO:0007669"/>
    <property type="project" value="TreeGrafter"/>
</dbReference>
<dbReference type="InterPro" id="IPR033379">
    <property type="entry name" value="Acid_Pase_AS"/>
</dbReference>
<dbReference type="GO" id="GO:0045211">
    <property type="term" value="C:postsynaptic membrane"/>
    <property type="evidence" value="ECO:0007669"/>
    <property type="project" value="TreeGrafter"/>
</dbReference>
<dbReference type="GO" id="GO:0007040">
    <property type="term" value="P:lysosome organization"/>
    <property type="evidence" value="ECO:0007669"/>
    <property type="project" value="TreeGrafter"/>
</dbReference>
<dbReference type="GO" id="GO:0005764">
    <property type="term" value="C:lysosome"/>
    <property type="evidence" value="ECO:0007669"/>
    <property type="project" value="TreeGrafter"/>
</dbReference>
<dbReference type="GO" id="GO:0003993">
    <property type="term" value="F:acid phosphatase activity"/>
    <property type="evidence" value="ECO:0007669"/>
    <property type="project" value="TreeGrafter"/>
</dbReference>
<sequence>MWKFQKSVGCLFLLCCICLTKCRVLKFVVAVFRHGDRSPIESYPRDPHGEEVWAQGFGQLTELGMKQQFELGRFLRRRYGNFLSEDYDNKELYVQSTDYDRTLMSAQACLAGMFPPNRRPAPIMPQLLWRPIPVHTIPRAQDKLLKSPGKDCPRFRALMMETFESQPYQRFLRAHQVRKTTEEDIAGANVISTSSGRVSYAVDIMSSHSFCTRIHNLTLPRWATQDVLDTLRKVASFEVMYSILSHKRKEKARLSGGVLLNAILRNFSRAVEQGSTLKFIMYSAHDSTLITLQAALNVYNGLLPPYSACQLFEFYQEYDGSYSLELYYHNDSWRDLYPNPVPGCNGLNPCPLPVFTELVRDVVAEDWEAECGFRTKWSSTGEESDVLYIIYICIDFYLLLFRHIFWHR</sequence>
<dbReference type="GO" id="GO:0030971">
    <property type="term" value="F:receptor tyrosine kinase binding"/>
    <property type="evidence" value="ECO:0007669"/>
    <property type="project" value="TreeGrafter"/>
</dbReference>
<dbReference type="AlphaFoldDB" id="E6ZGZ9"/>
<dbReference type="GO" id="GO:0048168">
    <property type="term" value="P:regulation of neuronal synaptic plasticity"/>
    <property type="evidence" value="ECO:0007669"/>
    <property type="project" value="TreeGrafter"/>
</dbReference>
<gene>
    <name evidence="4" type="primary">ACPT</name>
    <name evidence="4" type="ORF">DLA_Ib01750</name>
</gene>
<organism evidence="4">
    <name type="scientific">Dicentrarchus labrax</name>
    <name type="common">European seabass</name>
    <name type="synonym">Morone labrax</name>
    <dbReference type="NCBI Taxonomy" id="13489"/>
    <lineage>
        <taxon>Eukaryota</taxon>
        <taxon>Metazoa</taxon>
        <taxon>Chordata</taxon>
        <taxon>Craniata</taxon>
        <taxon>Vertebrata</taxon>
        <taxon>Euteleostomi</taxon>
        <taxon>Actinopterygii</taxon>
        <taxon>Neopterygii</taxon>
        <taxon>Teleostei</taxon>
        <taxon>Neoteleostei</taxon>
        <taxon>Acanthomorphata</taxon>
        <taxon>Eupercaria</taxon>
        <taxon>Moronidae</taxon>
        <taxon>Dicentrarchus</taxon>
    </lineage>
</organism>
<dbReference type="PROSITE" id="PS00778">
    <property type="entry name" value="HIS_ACID_PHOSPHAT_2"/>
    <property type="match status" value="1"/>
</dbReference>
<evidence type="ECO:0000256" key="1">
    <source>
        <dbReference type="ARBA" id="ARBA00005375"/>
    </source>
</evidence>
<dbReference type="Gene3D" id="3.40.50.1240">
    <property type="entry name" value="Phosphoglycerate mutase-like"/>
    <property type="match status" value="1"/>
</dbReference>
<dbReference type="Pfam" id="PF00328">
    <property type="entry name" value="His_Phos_2"/>
    <property type="match status" value="1"/>
</dbReference>
<reference evidence="4" key="3">
    <citation type="journal article" date="2011" name="Mar. Genomics">
        <title>Comparative analysis of intronless genes in teleost fish genomes: Insights into their evolution and molecular function.</title>
        <authorList>
            <person name="Tine M."/>
            <person name="Kuhl H."/>
            <person name="Beck A."/>
            <person name="Bargelloni L."/>
            <person name="Reinhardt R."/>
        </authorList>
    </citation>
    <scope>NUCLEOTIDE SEQUENCE</scope>
</reference>
<keyword evidence="2" id="KW-1133">Transmembrane helix</keyword>